<comment type="caution">
    <text evidence="5">The sequence shown here is derived from an EMBL/GenBank/DDBJ whole genome shotgun (WGS) entry which is preliminary data.</text>
</comment>
<dbReference type="GO" id="GO:0015031">
    <property type="term" value="P:protein transport"/>
    <property type="evidence" value="ECO:0007669"/>
    <property type="project" value="UniProtKB-KW"/>
</dbReference>
<dbReference type="GO" id="GO:0005737">
    <property type="term" value="C:cytoplasm"/>
    <property type="evidence" value="ECO:0007669"/>
    <property type="project" value="UniProtKB-ARBA"/>
</dbReference>
<keyword evidence="3" id="KW-0653">Protein transport</keyword>
<evidence type="ECO:0000313" key="5">
    <source>
        <dbReference type="EMBL" id="MCI04320.1"/>
    </source>
</evidence>
<dbReference type="GO" id="GO:0012505">
    <property type="term" value="C:endomembrane system"/>
    <property type="evidence" value="ECO:0007669"/>
    <property type="project" value="UniProtKB-SubCell"/>
</dbReference>
<reference evidence="5 6" key="1">
    <citation type="journal article" date="2018" name="Front. Plant Sci.">
        <title>Red Clover (Trifolium pratense) and Zigzag Clover (T. medium) - A Picture of Genomic Similarities and Differences.</title>
        <authorList>
            <person name="Dluhosova J."/>
            <person name="Istvanek J."/>
            <person name="Nedelnik J."/>
            <person name="Repkova J."/>
        </authorList>
    </citation>
    <scope>NUCLEOTIDE SEQUENCE [LARGE SCALE GENOMIC DNA]</scope>
    <source>
        <strain evidence="6">cv. 10/8</strain>
        <tissue evidence="5">Leaf</tissue>
    </source>
</reference>
<dbReference type="PANTHER" id="PTHR22780">
    <property type="entry name" value="ADAPTIN, ALPHA/GAMMA/EPSILON"/>
    <property type="match status" value="1"/>
</dbReference>
<dbReference type="InterPro" id="IPR050840">
    <property type="entry name" value="Adaptor_Complx_Large_Subunit"/>
</dbReference>
<dbReference type="Gene3D" id="1.25.10.10">
    <property type="entry name" value="Leucine-rich Repeat Variant"/>
    <property type="match status" value="1"/>
</dbReference>
<keyword evidence="2" id="KW-0813">Transport</keyword>
<gene>
    <name evidence="5" type="ORF">A2U01_0025367</name>
</gene>
<evidence type="ECO:0000313" key="6">
    <source>
        <dbReference type="Proteomes" id="UP000265520"/>
    </source>
</evidence>
<evidence type="ECO:0000256" key="1">
    <source>
        <dbReference type="ARBA" id="ARBA00004308"/>
    </source>
</evidence>
<evidence type="ECO:0000256" key="2">
    <source>
        <dbReference type="ARBA" id="ARBA00022448"/>
    </source>
</evidence>
<dbReference type="Proteomes" id="UP000265520">
    <property type="component" value="Unassembled WGS sequence"/>
</dbReference>
<comment type="subcellular location">
    <subcellularLocation>
        <location evidence="1">Endomembrane system</location>
    </subcellularLocation>
</comment>
<proteinExistence type="predicted"/>
<sequence length="98" mass="11412">MEEQGFYDHDQYYAENMTRMLMVTDVQDIIKRHQAQIITSLKDPDIRLYLLYGMCDVTNAKDIVEELLQYLSTAEFAMREELSLKAAILAEKFAPDLS</sequence>
<organism evidence="5 6">
    <name type="scientific">Trifolium medium</name>
    <dbReference type="NCBI Taxonomy" id="97028"/>
    <lineage>
        <taxon>Eukaryota</taxon>
        <taxon>Viridiplantae</taxon>
        <taxon>Streptophyta</taxon>
        <taxon>Embryophyta</taxon>
        <taxon>Tracheophyta</taxon>
        <taxon>Spermatophyta</taxon>
        <taxon>Magnoliopsida</taxon>
        <taxon>eudicotyledons</taxon>
        <taxon>Gunneridae</taxon>
        <taxon>Pentapetalae</taxon>
        <taxon>rosids</taxon>
        <taxon>fabids</taxon>
        <taxon>Fabales</taxon>
        <taxon>Fabaceae</taxon>
        <taxon>Papilionoideae</taxon>
        <taxon>50 kb inversion clade</taxon>
        <taxon>NPAAA clade</taxon>
        <taxon>Hologalegina</taxon>
        <taxon>IRL clade</taxon>
        <taxon>Trifolieae</taxon>
        <taxon>Trifolium</taxon>
    </lineage>
</organism>
<dbReference type="AlphaFoldDB" id="A0A392NYI5"/>
<keyword evidence="4" id="KW-0472">Membrane</keyword>
<evidence type="ECO:0000256" key="4">
    <source>
        <dbReference type="ARBA" id="ARBA00023136"/>
    </source>
</evidence>
<dbReference type="InterPro" id="IPR016024">
    <property type="entry name" value="ARM-type_fold"/>
</dbReference>
<dbReference type="EMBL" id="LXQA010054994">
    <property type="protein sequence ID" value="MCI04320.1"/>
    <property type="molecule type" value="Genomic_DNA"/>
</dbReference>
<dbReference type="SUPFAM" id="SSF48371">
    <property type="entry name" value="ARM repeat"/>
    <property type="match status" value="1"/>
</dbReference>
<accession>A0A392NYI5</accession>
<name>A0A392NYI5_9FABA</name>
<feature type="non-terminal residue" evidence="5">
    <location>
        <position position="98"/>
    </location>
</feature>
<evidence type="ECO:0000256" key="3">
    <source>
        <dbReference type="ARBA" id="ARBA00022927"/>
    </source>
</evidence>
<protein>
    <submittedName>
        <fullName evidence="5">AP-2 complex subunit alpha-1-like</fullName>
    </submittedName>
</protein>
<dbReference type="InterPro" id="IPR011989">
    <property type="entry name" value="ARM-like"/>
</dbReference>
<keyword evidence="6" id="KW-1185">Reference proteome</keyword>